<comment type="catalytic activity">
    <reaction evidence="14 15">
        <text>an alpha-Kdo-(2-&gt;6)-lipid IVA + ATP = a 4-O-phospho-alpha-Kdo-(2-&gt;6)-lipid IVA + ADP + H(+)</text>
        <dbReference type="Rhea" id="RHEA:74271"/>
        <dbReference type="ChEBI" id="CHEBI:15378"/>
        <dbReference type="ChEBI" id="CHEBI:30616"/>
        <dbReference type="ChEBI" id="CHEBI:176428"/>
        <dbReference type="ChEBI" id="CHEBI:193140"/>
        <dbReference type="ChEBI" id="CHEBI:456216"/>
        <dbReference type="EC" id="2.7.1.166"/>
    </reaction>
</comment>
<comment type="caution">
    <text evidence="16">The sequence shown here is derived from an EMBL/GenBank/DDBJ whole genome shotgun (WGS) entry which is preliminary data.</text>
</comment>
<evidence type="ECO:0000256" key="5">
    <source>
        <dbReference type="ARBA" id="ARBA00022475"/>
    </source>
</evidence>
<evidence type="ECO:0000256" key="14">
    <source>
        <dbReference type="ARBA" id="ARBA00034417"/>
    </source>
</evidence>
<comment type="pathway">
    <text evidence="2 15">Bacterial outer membrane biogenesis; LPS core biosynthesis.</text>
</comment>
<keyword evidence="7 15" id="KW-0808">Transferase</keyword>
<keyword evidence="10 15" id="KW-0067">ATP-binding</keyword>
<dbReference type="EMBL" id="PDNW01000002">
    <property type="protein sequence ID" value="PLC51160.1"/>
    <property type="molecule type" value="Genomic_DNA"/>
</dbReference>
<comment type="similarity">
    <text evidence="3 15">Belongs to the protein kinase superfamily. KdkA/RfaP family.</text>
</comment>
<dbReference type="Pfam" id="PF06293">
    <property type="entry name" value="Kdo"/>
    <property type="match status" value="1"/>
</dbReference>
<keyword evidence="8 15" id="KW-0547">Nucleotide-binding</keyword>
<keyword evidence="5 15" id="KW-1003">Cell membrane</keyword>
<organism evidence="16 17">
    <name type="scientific">Pollutimonas subterranea</name>
    <dbReference type="NCBI Taxonomy" id="2045210"/>
    <lineage>
        <taxon>Bacteria</taxon>
        <taxon>Pseudomonadati</taxon>
        <taxon>Pseudomonadota</taxon>
        <taxon>Betaproteobacteria</taxon>
        <taxon>Burkholderiales</taxon>
        <taxon>Alcaligenaceae</taxon>
        <taxon>Pollutimonas</taxon>
    </lineage>
</organism>
<keyword evidence="6 15" id="KW-0997">Cell inner membrane</keyword>
<dbReference type="InterPro" id="IPR022826">
    <property type="entry name" value="KDO_kinase"/>
</dbReference>
<reference evidence="16 17" key="1">
    <citation type="submission" date="2017-10" db="EMBL/GenBank/DDBJ databases">
        <title>Two draft genome sequences of Pusillimonas sp. strains isolated from a nitrate- and radionuclide-contaminated groundwater in Russia.</title>
        <authorList>
            <person name="Grouzdev D.S."/>
            <person name="Tourova T.P."/>
            <person name="Goeva M.A."/>
            <person name="Babich T.L."/>
            <person name="Sokolova D.S."/>
            <person name="Abdullin R."/>
            <person name="Poltaraus A.B."/>
            <person name="Toshchakov S.V."/>
            <person name="Nazina T.N."/>
        </authorList>
    </citation>
    <scope>NUCLEOTIDE SEQUENCE [LARGE SCALE GENOMIC DNA]</scope>
    <source>
        <strain evidence="16 17">JR1/69-3-13</strain>
    </source>
</reference>
<dbReference type="InterPro" id="IPR011009">
    <property type="entry name" value="Kinase-like_dom_sf"/>
</dbReference>
<evidence type="ECO:0000256" key="8">
    <source>
        <dbReference type="ARBA" id="ARBA00022741"/>
    </source>
</evidence>
<dbReference type="GO" id="GO:0005524">
    <property type="term" value="F:ATP binding"/>
    <property type="evidence" value="ECO:0007669"/>
    <property type="project" value="UniProtKB-UniRule"/>
</dbReference>
<dbReference type="UniPathway" id="UPA00958"/>
<keyword evidence="12 15" id="KW-0472">Membrane</keyword>
<evidence type="ECO:0000256" key="2">
    <source>
        <dbReference type="ARBA" id="ARBA00004713"/>
    </source>
</evidence>
<evidence type="ECO:0000313" key="17">
    <source>
        <dbReference type="Proteomes" id="UP000234190"/>
    </source>
</evidence>
<feature type="active site" evidence="15">
    <location>
        <position position="166"/>
    </location>
</feature>
<gene>
    <name evidence="15" type="primary">kdkA</name>
    <name evidence="16" type="ORF">CR159_02690</name>
</gene>
<dbReference type="NCBIfam" id="NF002475">
    <property type="entry name" value="PRK01723.1"/>
    <property type="match status" value="1"/>
</dbReference>
<evidence type="ECO:0000256" key="15">
    <source>
        <dbReference type="HAMAP-Rule" id="MF_00521"/>
    </source>
</evidence>
<dbReference type="HAMAP" id="MF_00521">
    <property type="entry name" value="KDO_kinase"/>
    <property type="match status" value="1"/>
</dbReference>
<dbReference type="Proteomes" id="UP000234190">
    <property type="component" value="Unassembled WGS sequence"/>
</dbReference>
<evidence type="ECO:0000256" key="10">
    <source>
        <dbReference type="ARBA" id="ARBA00022840"/>
    </source>
</evidence>
<evidence type="ECO:0000256" key="6">
    <source>
        <dbReference type="ARBA" id="ARBA00022519"/>
    </source>
</evidence>
<sequence>MSQDVRPLDMPIEAGCVRYDASRISLPGPFLFDPSSAQLEAEAVSQGGRQAAWFVKGEFGSGVLRHYRRGGLMARINADRYFWTGASATRSFAEFDLLQSMVVQGLAVPRPIAAAYWRHGLSYRAAILVERIPGVLPLVSVLEQASHKAVAGAIYAMHEAGVWHSDLNAYNILVDEAGKVWIIDFDKCHRQDLSLERRQANLLRLRRSLEKVADTAGVLWWDELSRAYALLARTKGIL</sequence>
<dbReference type="AlphaFoldDB" id="A0A2N4U813"/>
<dbReference type="GO" id="GO:0016773">
    <property type="term" value="F:phosphotransferase activity, alcohol group as acceptor"/>
    <property type="evidence" value="ECO:0007669"/>
    <property type="project" value="UniProtKB-UniRule"/>
</dbReference>
<evidence type="ECO:0000256" key="13">
    <source>
        <dbReference type="ARBA" id="ARBA00029511"/>
    </source>
</evidence>
<keyword evidence="17" id="KW-1185">Reference proteome</keyword>
<dbReference type="Gene3D" id="1.10.510.10">
    <property type="entry name" value="Transferase(Phosphotransferase) domain 1"/>
    <property type="match status" value="1"/>
</dbReference>
<comment type="subcellular location">
    <subcellularLocation>
        <location evidence="1 15">Cell inner membrane</location>
        <topology evidence="1 15">Peripheral membrane protein</topology>
        <orientation evidence="1 15">Cytoplasmic side</orientation>
    </subcellularLocation>
</comment>
<keyword evidence="11 15" id="KW-0448">Lipopolysaccharide biosynthesis</keyword>
<evidence type="ECO:0000256" key="4">
    <source>
        <dbReference type="ARBA" id="ARBA00011988"/>
    </source>
</evidence>
<evidence type="ECO:0000256" key="12">
    <source>
        <dbReference type="ARBA" id="ARBA00023136"/>
    </source>
</evidence>
<dbReference type="GO" id="GO:0009244">
    <property type="term" value="P:lipopolysaccharide core region biosynthetic process"/>
    <property type="evidence" value="ECO:0007669"/>
    <property type="project" value="UniProtKB-UniRule"/>
</dbReference>
<evidence type="ECO:0000256" key="9">
    <source>
        <dbReference type="ARBA" id="ARBA00022777"/>
    </source>
</evidence>
<keyword evidence="9 15" id="KW-0418">Kinase</keyword>
<proteinExistence type="inferred from homology"/>
<dbReference type="EC" id="2.7.1.166" evidence="4 15"/>
<evidence type="ECO:0000313" key="16">
    <source>
        <dbReference type="EMBL" id="PLC51160.1"/>
    </source>
</evidence>
<evidence type="ECO:0000256" key="11">
    <source>
        <dbReference type="ARBA" id="ARBA00022985"/>
    </source>
</evidence>
<accession>A0A2N4U813</accession>
<evidence type="ECO:0000256" key="7">
    <source>
        <dbReference type="ARBA" id="ARBA00022679"/>
    </source>
</evidence>
<protein>
    <recommendedName>
        <fullName evidence="13 15">3-deoxy-D-manno-octulosonic acid kinase</fullName>
        <shortName evidence="15">Kdo kinase</shortName>
        <ecNumber evidence="4 15">2.7.1.166</ecNumber>
    </recommendedName>
</protein>
<evidence type="ECO:0000256" key="3">
    <source>
        <dbReference type="ARBA" id="ARBA00010327"/>
    </source>
</evidence>
<dbReference type="RefSeq" id="WP_102072477.1">
    <property type="nucleotide sequence ID" value="NZ_PDNW01000002.1"/>
</dbReference>
<dbReference type="OrthoDB" id="6854449at2"/>
<dbReference type="SUPFAM" id="SSF56112">
    <property type="entry name" value="Protein kinase-like (PK-like)"/>
    <property type="match status" value="1"/>
</dbReference>
<dbReference type="GO" id="GO:0005886">
    <property type="term" value="C:plasma membrane"/>
    <property type="evidence" value="ECO:0007669"/>
    <property type="project" value="UniProtKB-SubCell"/>
</dbReference>
<evidence type="ECO:0000256" key="1">
    <source>
        <dbReference type="ARBA" id="ARBA00004515"/>
    </source>
</evidence>
<comment type="function">
    <text evidence="15">Catalyzes the ATP-dependent phosphorylation of the 3-deoxy-D-manno-octulosonic acid (Kdo) residue in Kdo-lipid IV(A) at the 4-OH position.</text>
</comment>
<name>A0A2N4U813_9BURK</name>
<dbReference type="GO" id="GO:0016301">
    <property type="term" value="F:kinase activity"/>
    <property type="evidence" value="ECO:0007669"/>
    <property type="project" value="UniProtKB-KW"/>
</dbReference>